<dbReference type="InterPro" id="IPR050577">
    <property type="entry name" value="MAPR/NEUFC/NENF-like"/>
</dbReference>
<feature type="region of interest" description="Disordered" evidence="2">
    <location>
        <begin position="218"/>
        <end position="247"/>
    </location>
</feature>
<proteinExistence type="inferred from homology"/>
<keyword evidence="3" id="KW-0472">Membrane</keyword>
<dbReference type="InterPro" id="IPR036400">
    <property type="entry name" value="Cyt_B5-like_heme/steroid_sf"/>
</dbReference>
<dbReference type="PANTHER" id="PTHR10281:SF76">
    <property type="entry name" value="CALCUTTA CUP-RELATED"/>
    <property type="match status" value="1"/>
</dbReference>
<name>A0A420IWJ9_9PEZI</name>
<evidence type="ECO:0000256" key="2">
    <source>
        <dbReference type="SAM" id="MobiDB-lite"/>
    </source>
</evidence>
<reference evidence="5 6" key="1">
    <citation type="journal article" date="2018" name="BMC Genomics">
        <title>Comparative genome analyses reveal sequence features reflecting distinct modes of host-adaptation between dicot and monocot powdery mildew.</title>
        <authorList>
            <person name="Wu Y."/>
            <person name="Ma X."/>
            <person name="Pan Z."/>
            <person name="Kale S.D."/>
            <person name="Song Y."/>
            <person name="King H."/>
            <person name="Zhang Q."/>
            <person name="Presley C."/>
            <person name="Deng X."/>
            <person name="Wei C.I."/>
            <person name="Xiao S."/>
        </authorList>
    </citation>
    <scope>NUCLEOTIDE SEQUENCE [LARGE SCALE GENOMIC DNA]</scope>
    <source>
        <strain evidence="5">UMSG1</strain>
    </source>
</reference>
<dbReference type="Proteomes" id="UP000285326">
    <property type="component" value="Unassembled WGS sequence"/>
</dbReference>
<accession>A0A420IWJ9</accession>
<feature type="compositionally biased region" description="Basic residues" evidence="2">
    <location>
        <begin position="235"/>
        <end position="247"/>
    </location>
</feature>
<dbReference type="FunFam" id="3.10.120.10:FF:000018">
    <property type="entry name" value="Heme/steroid binding domain protein, putative"/>
    <property type="match status" value="1"/>
</dbReference>
<feature type="transmembrane region" description="Helical" evidence="3">
    <location>
        <begin position="45"/>
        <end position="65"/>
    </location>
</feature>
<organism evidence="5 6">
    <name type="scientific">Golovinomyces cichoracearum</name>
    <dbReference type="NCBI Taxonomy" id="62708"/>
    <lineage>
        <taxon>Eukaryota</taxon>
        <taxon>Fungi</taxon>
        <taxon>Dikarya</taxon>
        <taxon>Ascomycota</taxon>
        <taxon>Pezizomycotina</taxon>
        <taxon>Leotiomycetes</taxon>
        <taxon>Erysiphales</taxon>
        <taxon>Erysiphaceae</taxon>
        <taxon>Golovinomyces</taxon>
    </lineage>
</organism>
<keyword evidence="3" id="KW-1133">Transmembrane helix</keyword>
<protein>
    <submittedName>
        <fullName evidence="5">Membrane steroid-binding protein 2</fullName>
    </submittedName>
</protein>
<evidence type="ECO:0000256" key="3">
    <source>
        <dbReference type="SAM" id="Phobius"/>
    </source>
</evidence>
<gene>
    <name evidence="5" type="ORF">GcM1_207050</name>
</gene>
<sequence length="247" mass="28354">MSDECTHRKQRQARSHGPRNAALSAAQLAAKEDASFSYLDIFRTFVFLALVSSLVSYFITGEVLIQSHSWKSSGIWLRSWLEGPRLFTDDELKAYNGTDEHKPILLAINGTVYDVTLGRRFYGPGGSYHFFAGKDASRAFVSNCFDVDLTPDLRGLEEMYLPLDDPEIDALYGHDELTIMRQREQKEAFKMVEQNLRQWTDFFAHSKKYVKVGEVQRDEGWQENGEPHPLCSKLLAKRKPRKRPESN</sequence>
<dbReference type="GO" id="GO:0012505">
    <property type="term" value="C:endomembrane system"/>
    <property type="evidence" value="ECO:0007669"/>
    <property type="project" value="TreeGrafter"/>
</dbReference>
<comment type="caution">
    <text evidence="5">The sequence shown here is derived from an EMBL/GenBank/DDBJ whole genome shotgun (WGS) entry which is preliminary data.</text>
</comment>
<evidence type="ECO:0000259" key="4">
    <source>
        <dbReference type="SMART" id="SM01117"/>
    </source>
</evidence>
<dbReference type="PANTHER" id="PTHR10281">
    <property type="entry name" value="MEMBRANE-ASSOCIATED PROGESTERONE RECEPTOR COMPONENT-RELATED"/>
    <property type="match status" value="1"/>
</dbReference>
<evidence type="ECO:0000256" key="1">
    <source>
        <dbReference type="ARBA" id="ARBA00038357"/>
    </source>
</evidence>
<dbReference type="Pfam" id="PF00173">
    <property type="entry name" value="Cyt-b5"/>
    <property type="match status" value="1"/>
</dbReference>
<feature type="domain" description="Cytochrome b5 heme-binding" evidence="4">
    <location>
        <begin position="87"/>
        <end position="169"/>
    </location>
</feature>
<evidence type="ECO:0000313" key="6">
    <source>
        <dbReference type="Proteomes" id="UP000285326"/>
    </source>
</evidence>
<dbReference type="SUPFAM" id="SSF55856">
    <property type="entry name" value="Cytochrome b5-like heme/steroid binding domain"/>
    <property type="match status" value="1"/>
</dbReference>
<keyword evidence="3" id="KW-0812">Transmembrane</keyword>
<dbReference type="AlphaFoldDB" id="A0A420IWJ9"/>
<evidence type="ECO:0000313" key="5">
    <source>
        <dbReference type="EMBL" id="RKF78916.1"/>
    </source>
</evidence>
<dbReference type="EMBL" id="MCBS01020715">
    <property type="protein sequence ID" value="RKF78916.1"/>
    <property type="molecule type" value="Genomic_DNA"/>
</dbReference>
<dbReference type="Gene3D" id="3.10.120.10">
    <property type="entry name" value="Cytochrome b5-like heme/steroid binding domain"/>
    <property type="match status" value="1"/>
</dbReference>
<dbReference type="GO" id="GO:0016020">
    <property type="term" value="C:membrane"/>
    <property type="evidence" value="ECO:0007669"/>
    <property type="project" value="TreeGrafter"/>
</dbReference>
<dbReference type="InterPro" id="IPR001199">
    <property type="entry name" value="Cyt_B5-like_heme/steroid-bd"/>
</dbReference>
<dbReference type="SMART" id="SM01117">
    <property type="entry name" value="Cyt-b5"/>
    <property type="match status" value="1"/>
</dbReference>
<comment type="similarity">
    <text evidence="1">Belongs to the cytochrome b5 family. MAPR subfamily.</text>
</comment>